<dbReference type="Proteomes" id="UP000248764">
    <property type="component" value="Unassembled WGS sequence"/>
</dbReference>
<dbReference type="GO" id="GO:0005524">
    <property type="term" value="F:ATP binding"/>
    <property type="evidence" value="ECO:0007669"/>
    <property type="project" value="UniProtKB-ARBA"/>
</dbReference>
<dbReference type="GO" id="GO:0019825">
    <property type="term" value="F:oxygen binding"/>
    <property type="evidence" value="ECO:0007669"/>
    <property type="project" value="UniProtKB-ARBA"/>
</dbReference>
<evidence type="ECO:0000256" key="8">
    <source>
        <dbReference type="ARBA" id="ARBA00022842"/>
    </source>
</evidence>
<dbReference type="SMART" id="SM00387">
    <property type="entry name" value="HATPase_c"/>
    <property type="match status" value="1"/>
</dbReference>
<dbReference type="GO" id="GO:0070026">
    <property type="term" value="F:nitric oxide binding"/>
    <property type="evidence" value="ECO:0007669"/>
    <property type="project" value="UniProtKB-ARBA"/>
</dbReference>
<proteinExistence type="predicted"/>
<dbReference type="Pfam" id="PF07730">
    <property type="entry name" value="HisKA_3"/>
    <property type="match status" value="1"/>
</dbReference>
<keyword evidence="7 13" id="KW-0418">Kinase</keyword>
<dbReference type="InterPro" id="IPR036890">
    <property type="entry name" value="HATPase_C_sf"/>
</dbReference>
<keyword evidence="10" id="KW-0902">Two-component regulatory system</keyword>
<evidence type="ECO:0000256" key="3">
    <source>
        <dbReference type="ARBA" id="ARBA00022490"/>
    </source>
</evidence>
<dbReference type="GO" id="GO:0070025">
    <property type="term" value="F:carbon monoxide binding"/>
    <property type="evidence" value="ECO:0007669"/>
    <property type="project" value="UniProtKB-ARBA"/>
</dbReference>
<dbReference type="SMART" id="SM00065">
    <property type="entry name" value="GAF"/>
    <property type="match status" value="2"/>
</dbReference>
<evidence type="ECO:0000259" key="12">
    <source>
        <dbReference type="SMART" id="SM00387"/>
    </source>
</evidence>
<dbReference type="Pfam" id="PF02518">
    <property type="entry name" value="HATPase_c"/>
    <property type="match status" value="1"/>
</dbReference>
<keyword evidence="14" id="KW-1185">Reference proteome</keyword>
<evidence type="ECO:0000313" key="14">
    <source>
        <dbReference type="Proteomes" id="UP000248764"/>
    </source>
</evidence>
<keyword evidence="6" id="KW-0479">Metal-binding</keyword>
<keyword evidence="5" id="KW-0808">Transferase</keyword>
<organism evidence="13 14">
    <name type="scientific">Jiangella anatolica</name>
    <dbReference type="NCBI Taxonomy" id="2670374"/>
    <lineage>
        <taxon>Bacteria</taxon>
        <taxon>Bacillati</taxon>
        <taxon>Actinomycetota</taxon>
        <taxon>Actinomycetes</taxon>
        <taxon>Jiangellales</taxon>
        <taxon>Jiangellaceae</taxon>
        <taxon>Jiangella</taxon>
    </lineage>
</organism>
<dbReference type="Pfam" id="PF13185">
    <property type="entry name" value="GAF_2"/>
    <property type="match status" value="1"/>
</dbReference>
<dbReference type="GO" id="GO:0046983">
    <property type="term" value="F:protein dimerization activity"/>
    <property type="evidence" value="ECO:0007669"/>
    <property type="project" value="InterPro"/>
</dbReference>
<evidence type="ECO:0000256" key="1">
    <source>
        <dbReference type="ARBA" id="ARBA00001946"/>
    </source>
</evidence>
<evidence type="ECO:0000256" key="4">
    <source>
        <dbReference type="ARBA" id="ARBA00022553"/>
    </source>
</evidence>
<feature type="domain" description="Histidine kinase/HSP90-like ATPase" evidence="12">
    <location>
        <begin position="475"/>
        <end position="565"/>
    </location>
</feature>
<dbReference type="PANTHER" id="PTHR24421">
    <property type="entry name" value="NITRATE/NITRITE SENSOR PROTEIN NARX-RELATED"/>
    <property type="match status" value="1"/>
</dbReference>
<protein>
    <submittedName>
        <fullName evidence="13">Histidine kinase</fullName>
    </submittedName>
</protein>
<feature type="domain" description="GAF" evidence="11">
    <location>
        <begin position="217"/>
        <end position="363"/>
    </location>
</feature>
<dbReference type="GO" id="GO:0070483">
    <property type="term" value="P:detection of hypoxia"/>
    <property type="evidence" value="ECO:0007669"/>
    <property type="project" value="UniProtKB-ARBA"/>
</dbReference>
<dbReference type="Gene3D" id="1.20.5.1930">
    <property type="match status" value="1"/>
</dbReference>
<dbReference type="FunFam" id="3.30.450.40:FF:000052">
    <property type="entry name" value="Oxygen sensor histidine kinase response regulator DevS/DosS"/>
    <property type="match status" value="1"/>
</dbReference>
<dbReference type="EMBL" id="POTW01000004">
    <property type="protein sequence ID" value="PZF86127.1"/>
    <property type="molecule type" value="Genomic_DNA"/>
</dbReference>
<dbReference type="PANTHER" id="PTHR24421:SF56">
    <property type="entry name" value="OXYGEN SENSOR HISTIDINE KINASE RESPONSE REGULATOR DOST"/>
    <property type="match status" value="1"/>
</dbReference>
<accession>A0A2W2CCT7</accession>
<comment type="cofactor">
    <cofactor evidence="1">
        <name>Mg(2+)</name>
        <dbReference type="ChEBI" id="CHEBI:18420"/>
    </cofactor>
</comment>
<gene>
    <name evidence="13" type="ORF">C1I92_02810</name>
</gene>
<evidence type="ECO:0000256" key="2">
    <source>
        <dbReference type="ARBA" id="ARBA00001971"/>
    </source>
</evidence>
<evidence type="ECO:0000259" key="11">
    <source>
        <dbReference type="SMART" id="SM00065"/>
    </source>
</evidence>
<keyword evidence="4" id="KW-0597">Phosphoprotein</keyword>
<dbReference type="InterPro" id="IPR003018">
    <property type="entry name" value="GAF"/>
</dbReference>
<name>A0A2W2CCT7_9ACTN</name>
<dbReference type="Pfam" id="PF13492">
    <property type="entry name" value="GAF_3"/>
    <property type="match status" value="1"/>
</dbReference>
<keyword evidence="8" id="KW-0460">Magnesium</keyword>
<keyword evidence="3" id="KW-0963">Cytoplasm</keyword>
<dbReference type="GO" id="GO:0000287">
    <property type="term" value="F:magnesium ion binding"/>
    <property type="evidence" value="ECO:0007669"/>
    <property type="project" value="UniProtKB-ARBA"/>
</dbReference>
<feature type="domain" description="GAF" evidence="11">
    <location>
        <begin position="49"/>
        <end position="196"/>
    </location>
</feature>
<reference evidence="13 14" key="1">
    <citation type="submission" date="2018-01" db="EMBL/GenBank/DDBJ databases">
        <title>Draft genome sequence of Jiangella sp. GTF31.</title>
        <authorList>
            <person name="Sahin N."/>
            <person name="Ay H."/>
            <person name="Saygin H."/>
        </authorList>
    </citation>
    <scope>NUCLEOTIDE SEQUENCE [LARGE SCALE GENOMIC DNA]</scope>
    <source>
        <strain evidence="13 14">GTF31</strain>
    </source>
</reference>
<dbReference type="Gene3D" id="3.30.450.40">
    <property type="match status" value="2"/>
</dbReference>
<dbReference type="SUPFAM" id="SSF55781">
    <property type="entry name" value="GAF domain-like"/>
    <property type="match status" value="2"/>
</dbReference>
<dbReference type="GO" id="GO:0019826">
    <property type="term" value="F:oxygen sensor activity"/>
    <property type="evidence" value="ECO:0007669"/>
    <property type="project" value="UniProtKB-ARBA"/>
</dbReference>
<dbReference type="InterPro" id="IPR003594">
    <property type="entry name" value="HATPase_dom"/>
</dbReference>
<comment type="caution">
    <text evidence="13">The sequence shown here is derived from an EMBL/GenBank/DDBJ whole genome shotgun (WGS) entry which is preliminary data.</text>
</comment>
<dbReference type="Gene3D" id="3.30.565.10">
    <property type="entry name" value="Histidine kinase-like ATPase, C-terminal domain"/>
    <property type="match status" value="1"/>
</dbReference>
<keyword evidence="9" id="KW-0408">Iron</keyword>
<dbReference type="GO" id="GO:0000155">
    <property type="term" value="F:phosphorelay sensor kinase activity"/>
    <property type="evidence" value="ECO:0007669"/>
    <property type="project" value="InterPro"/>
</dbReference>
<dbReference type="InterPro" id="IPR011712">
    <property type="entry name" value="Sig_transdc_His_kin_sub3_dim/P"/>
</dbReference>
<dbReference type="InterPro" id="IPR029016">
    <property type="entry name" value="GAF-like_dom_sf"/>
</dbReference>
<dbReference type="RefSeq" id="WP_111253134.1">
    <property type="nucleotide sequence ID" value="NZ_POTW01000004.1"/>
</dbReference>
<evidence type="ECO:0000256" key="7">
    <source>
        <dbReference type="ARBA" id="ARBA00022777"/>
    </source>
</evidence>
<dbReference type="AlphaFoldDB" id="A0A2W2CCT7"/>
<dbReference type="GO" id="GO:0020037">
    <property type="term" value="F:heme binding"/>
    <property type="evidence" value="ECO:0007669"/>
    <property type="project" value="UniProtKB-ARBA"/>
</dbReference>
<sequence length="567" mass="60576">MSESEQLLPKLPLDELLGEVQSRLQAVVAARDGVHALLEAVVSIGRDLELETALRRIVEAAIDLVDCRYGALGVIGDDGQLAQFIPIGVTEEQIARIAHWPHGRGLLGLLIKEPETLRLAEISGHPESYGFPEGHPPMHSFLGVPIRIRDEVFGNLYLTEKRNGRDFDEQDEIIVKALATAAGIAIENARLYDATRRREIWLDASAEVTQALLSGSEVGDALGLIVAHARAMAAAQSAVVVVPNGAGRLMRVVAADGEGAASLADLEFSAAGTLSAAVLESGEPRAVNELRLGAEPSPLLDRMPDGPALLVPLGAPPRVRGVLVLVKSKGESPFVGPAVRMLHAFAGQAAVGLELADTRREAERHGLVDDRERIARDLHDVVVQRLFASAMSLTAVARLIDRPDLAARVQHTVDDLDATIRQIRSTIFALQSARDDVAPTLRGRLVDIVEPAREQLGFAPGLQLIGELDNAVPDEVAEQVIPVLQEALSNVVRHARASRVDIVVEASAGRLRLTVADDGVGLPQDGRRSGLANLTERAERLGGSFEAVAGDAGGTVVRWEVPLQPSR</sequence>
<evidence type="ECO:0000256" key="6">
    <source>
        <dbReference type="ARBA" id="ARBA00022723"/>
    </source>
</evidence>
<dbReference type="GO" id="GO:0016020">
    <property type="term" value="C:membrane"/>
    <property type="evidence" value="ECO:0007669"/>
    <property type="project" value="InterPro"/>
</dbReference>
<evidence type="ECO:0000256" key="9">
    <source>
        <dbReference type="ARBA" id="ARBA00023004"/>
    </source>
</evidence>
<dbReference type="CDD" id="cd16917">
    <property type="entry name" value="HATPase_UhpB-NarQ-NarX-like"/>
    <property type="match status" value="1"/>
</dbReference>
<evidence type="ECO:0000256" key="5">
    <source>
        <dbReference type="ARBA" id="ARBA00022679"/>
    </source>
</evidence>
<evidence type="ECO:0000313" key="13">
    <source>
        <dbReference type="EMBL" id="PZF86127.1"/>
    </source>
</evidence>
<dbReference type="SUPFAM" id="SSF55874">
    <property type="entry name" value="ATPase domain of HSP90 chaperone/DNA topoisomerase II/histidine kinase"/>
    <property type="match status" value="1"/>
</dbReference>
<comment type="cofactor">
    <cofactor evidence="2">
        <name>heme</name>
        <dbReference type="ChEBI" id="CHEBI:30413"/>
    </cofactor>
</comment>
<dbReference type="InterPro" id="IPR050482">
    <property type="entry name" value="Sensor_HK_TwoCompSys"/>
</dbReference>
<evidence type="ECO:0000256" key="10">
    <source>
        <dbReference type="ARBA" id="ARBA00023012"/>
    </source>
</evidence>